<keyword evidence="4 5" id="KW-0067">ATP-binding</keyword>
<evidence type="ECO:0000256" key="2">
    <source>
        <dbReference type="ARBA" id="ARBA00022448"/>
    </source>
</evidence>
<dbReference type="Proteomes" id="UP000042527">
    <property type="component" value="Unassembled WGS sequence"/>
</dbReference>
<keyword evidence="6" id="KW-1185">Reference proteome</keyword>
<organism evidence="5 6">
    <name type="scientific">Treponema phagedenis</name>
    <dbReference type="NCBI Taxonomy" id="162"/>
    <lineage>
        <taxon>Bacteria</taxon>
        <taxon>Pseudomonadati</taxon>
        <taxon>Spirochaetota</taxon>
        <taxon>Spirochaetia</taxon>
        <taxon>Spirochaetales</taxon>
        <taxon>Treponemataceae</taxon>
        <taxon>Treponema</taxon>
    </lineage>
</organism>
<dbReference type="AlphaFoldDB" id="A0A0B7GSG3"/>
<dbReference type="InterPro" id="IPR003439">
    <property type="entry name" value="ABC_transporter-like_ATP-bd"/>
</dbReference>
<keyword evidence="3" id="KW-0547">Nucleotide-binding</keyword>
<comment type="similarity">
    <text evidence="1">Belongs to the ABC transporter superfamily.</text>
</comment>
<dbReference type="EMBL" id="CDNC01000011">
    <property type="protein sequence ID" value="CEM61413.1"/>
    <property type="molecule type" value="Genomic_DNA"/>
</dbReference>
<dbReference type="GO" id="GO:0055085">
    <property type="term" value="P:transmembrane transport"/>
    <property type="evidence" value="ECO:0007669"/>
    <property type="project" value="UniProtKB-ARBA"/>
</dbReference>
<name>A0A0B7GSG3_TREPH</name>
<dbReference type="InterPro" id="IPR050319">
    <property type="entry name" value="ABC_transp_ATP-bind"/>
</dbReference>
<dbReference type="GO" id="GO:0016887">
    <property type="term" value="F:ATP hydrolysis activity"/>
    <property type="evidence" value="ECO:0007669"/>
    <property type="project" value="InterPro"/>
</dbReference>
<keyword evidence="2" id="KW-0813">Transport</keyword>
<dbReference type="RefSeq" id="WP_044634513.1">
    <property type="nucleotide sequence ID" value="NZ_CDNC01000011.1"/>
</dbReference>
<dbReference type="OrthoDB" id="344505at2"/>
<dbReference type="SMART" id="SM00382">
    <property type="entry name" value="AAA"/>
    <property type="match status" value="1"/>
</dbReference>
<evidence type="ECO:0000256" key="1">
    <source>
        <dbReference type="ARBA" id="ARBA00005417"/>
    </source>
</evidence>
<accession>A0A0B7GSG3</accession>
<gene>
    <name evidence="5" type="ORF">TPHV1_190020</name>
</gene>
<evidence type="ECO:0000256" key="4">
    <source>
        <dbReference type="ARBA" id="ARBA00022840"/>
    </source>
</evidence>
<evidence type="ECO:0000313" key="5">
    <source>
        <dbReference type="EMBL" id="CEM61413.1"/>
    </source>
</evidence>
<proteinExistence type="inferred from homology"/>
<reference evidence="6" key="1">
    <citation type="submission" date="2015-01" db="EMBL/GenBank/DDBJ databases">
        <authorList>
            <person name="Manzoor Shahid"/>
            <person name="Zubair Saima"/>
        </authorList>
    </citation>
    <scope>NUCLEOTIDE SEQUENCE [LARGE SCALE GENOMIC DNA]</scope>
    <source>
        <strain evidence="6">V1</strain>
    </source>
</reference>
<dbReference type="Gene3D" id="3.40.50.300">
    <property type="entry name" value="P-loop containing nucleotide triphosphate hydrolases"/>
    <property type="match status" value="1"/>
</dbReference>
<dbReference type="PROSITE" id="PS50893">
    <property type="entry name" value="ABC_TRANSPORTER_2"/>
    <property type="match status" value="1"/>
</dbReference>
<dbReference type="Pfam" id="PF00005">
    <property type="entry name" value="ABC_tran"/>
    <property type="match status" value="1"/>
</dbReference>
<dbReference type="InterPro" id="IPR027417">
    <property type="entry name" value="P-loop_NTPase"/>
</dbReference>
<sequence length="220" mass="24499">MPKVIAEFQDISISYGKKNTTEILNNVHLKIYEGDVLGITGESGSGKSTLGFALTGLKSISRGKIISPLKTVGMVLQNPETAFDPLKTVGWTLMQTKRAYLKRNSLTVDKNIIKTELKSFFKDFAITPSRLNDKPQTFSGGELQRISIMCALLSGSKLIVLDEVTSMLDVITQAKIMHLLLALKKAYRLTYVFISHDIELVKRVCNRQYQVVDKTLVSVN</sequence>
<protein>
    <submittedName>
        <fullName evidence="5">ABC transporter, ATP-binding protein</fullName>
    </submittedName>
</protein>
<dbReference type="PANTHER" id="PTHR43776:SF7">
    <property type="entry name" value="D,D-DIPEPTIDE TRANSPORT ATP-BINDING PROTEIN DDPF-RELATED"/>
    <property type="match status" value="1"/>
</dbReference>
<dbReference type="PANTHER" id="PTHR43776">
    <property type="entry name" value="TRANSPORT ATP-BINDING PROTEIN"/>
    <property type="match status" value="1"/>
</dbReference>
<evidence type="ECO:0000256" key="3">
    <source>
        <dbReference type="ARBA" id="ARBA00022741"/>
    </source>
</evidence>
<dbReference type="InterPro" id="IPR003593">
    <property type="entry name" value="AAA+_ATPase"/>
</dbReference>
<dbReference type="SUPFAM" id="SSF52540">
    <property type="entry name" value="P-loop containing nucleoside triphosphate hydrolases"/>
    <property type="match status" value="1"/>
</dbReference>
<dbReference type="GO" id="GO:0005524">
    <property type="term" value="F:ATP binding"/>
    <property type="evidence" value="ECO:0007669"/>
    <property type="project" value="UniProtKB-KW"/>
</dbReference>
<evidence type="ECO:0000313" key="6">
    <source>
        <dbReference type="Proteomes" id="UP000042527"/>
    </source>
</evidence>